<keyword evidence="1" id="KW-0961">Cell wall biogenesis/degradation</keyword>
<dbReference type="Gene3D" id="3.40.1190.10">
    <property type="entry name" value="Mur-like, catalytic domain"/>
    <property type="match status" value="1"/>
</dbReference>
<comment type="caution">
    <text evidence="4">The sequence shown here is derived from an EMBL/GenBank/DDBJ whole genome shotgun (WGS) entry which is preliminary data.</text>
</comment>
<feature type="active site" evidence="1">
    <location>
        <position position="345"/>
    </location>
</feature>
<comment type="function">
    <text evidence="1">The lipid II isoglutaminyl synthase complex catalyzes the formation of alpha-D-isoglutamine in the cell wall lipid II stem peptide. The MurT subunit catalyzes the ATP-dependent amidation of D-glutamate residue of lipid II, converting it to an isoglutamine residue.</text>
</comment>
<comment type="catalytic activity">
    <reaction evidence="1">
        <text>beta-D-GlcNAc-(1-&gt;4)-Mur2Ac(oyl-L-Ala-gamma-D-Glu-L-Lys-D-Ala-D-Ala)-di-trans,octa-cis-undecaprenyl diphosphate + L-glutamine + ATP + H2O = beta-D-GlcNAc-(1-&gt;4)-Mur2Ac(oyl-L-Ala-D-isoglutaminyl-L-Lys-D-Ala-D-Ala)-di-trans,octa-cis-undecaprenyl diphosphate + L-glutamate + ADP + phosphate + H(+)</text>
        <dbReference type="Rhea" id="RHEA:57928"/>
        <dbReference type="ChEBI" id="CHEBI:15377"/>
        <dbReference type="ChEBI" id="CHEBI:15378"/>
        <dbReference type="ChEBI" id="CHEBI:29985"/>
        <dbReference type="ChEBI" id="CHEBI:30616"/>
        <dbReference type="ChEBI" id="CHEBI:43474"/>
        <dbReference type="ChEBI" id="CHEBI:58359"/>
        <dbReference type="ChEBI" id="CHEBI:60033"/>
        <dbReference type="ChEBI" id="CHEBI:62233"/>
        <dbReference type="ChEBI" id="CHEBI:456216"/>
        <dbReference type="EC" id="6.3.5.13"/>
    </reaction>
</comment>
<dbReference type="STRING" id="1798384.A3D03_04540"/>
<sequence>MIIPLIIIAKIVSFVSRVFNIGMGGTWPGEIALRLKPDILSILIHNIKEGVIFISGTNGKTTTTHLLKAILEKDGKKVIINKSGANLVNGVVSALLTECDFFGKLKADYAVFEVDENLLPEVLKSVKFLKLKMIIVLLNLFRDQLDRYGEVDVIAQKWTKALQSLDSGATLILNSDDPQIAYLGIKSRAKVRSFGLSDNKDFVIKKEHATDSTYCPKCGHGLSYDGIFFSHLGIWKCFNCSFIRPKPEIISNLPILSGKYNKYNTFAAVLAARECNVDAEKIKSALKEFKPAFGRQEEFTIQGKKIKVLLSKNPVGFNESLKTVINGGARNLLIILNDRIPDGRDVSWIWDVDFEMIPESVSMVVSGDRVYDMALRIKYSKSQILNPKSQINPKSANQNILIEPNLKKALEIAIKGIDFGDMLYILPTYSAMLDVRQLLTGSRRL</sequence>
<dbReference type="GO" id="GO:0016881">
    <property type="term" value="F:acid-amino acid ligase activity"/>
    <property type="evidence" value="ECO:0007669"/>
    <property type="project" value="InterPro"/>
</dbReference>
<comment type="catalytic activity">
    <reaction evidence="1">
        <text>beta-D-GlcNAc-(1-&gt;4)-Mur2Ac(oyl-L-Ala-gamma-D-Glu-L-Lys-D-Ala-D-Ala)-di-trans,octa-cis-undecaprenyl diphosphate + ATP = beta-D-GlcNAc-(1-&gt;4)-Mur2Ac(oyl-L-Ala-gamma-D-O-P-Glu-L-Lys-D-Ala-D-Ala)-di-trans,octa-cis-undecaprenyl diphosphate + ADP</text>
        <dbReference type="Rhea" id="RHEA:59488"/>
        <dbReference type="ChEBI" id="CHEBI:30616"/>
        <dbReference type="ChEBI" id="CHEBI:60033"/>
        <dbReference type="ChEBI" id="CHEBI:143132"/>
        <dbReference type="ChEBI" id="CHEBI:456216"/>
    </reaction>
</comment>
<feature type="binding site" evidence="1">
    <location>
        <position position="240"/>
    </location>
    <ligand>
        <name>Zn(2+)</name>
        <dbReference type="ChEBI" id="CHEBI:29105"/>
    </ligand>
</feature>
<evidence type="ECO:0000313" key="5">
    <source>
        <dbReference type="Proteomes" id="UP000177092"/>
    </source>
</evidence>
<keyword evidence="1" id="KW-0436">Ligase</keyword>
<comment type="subunit">
    <text evidence="1">Forms a heterodimer with GatD.</text>
</comment>
<dbReference type="HAMAP" id="MF_02214">
    <property type="entry name" value="Lipid_II_synth_MurT"/>
    <property type="match status" value="1"/>
</dbReference>
<dbReference type="Pfam" id="PF08353">
    <property type="entry name" value="MurT_C"/>
    <property type="match status" value="1"/>
</dbReference>
<evidence type="ECO:0000256" key="1">
    <source>
        <dbReference type="HAMAP-Rule" id="MF_02214"/>
    </source>
</evidence>
<dbReference type="Pfam" id="PF08245">
    <property type="entry name" value="Mur_ligase_M"/>
    <property type="match status" value="1"/>
</dbReference>
<dbReference type="GO" id="GO:0008360">
    <property type="term" value="P:regulation of cell shape"/>
    <property type="evidence" value="ECO:0007669"/>
    <property type="project" value="UniProtKB-KW"/>
</dbReference>
<dbReference type="GO" id="GO:0071555">
    <property type="term" value="P:cell wall organization"/>
    <property type="evidence" value="ECO:0007669"/>
    <property type="project" value="UniProtKB-KW"/>
</dbReference>
<reference evidence="4 5" key="1">
    <citation type="journal article" date="2016" name="Nat. Commun.">
        <title>Thousands of microbial genomes shed light on interconnected biogeochemical processes in an aquifer system.</title>
        <authorList>
            <person name="Anantharaman K."/>
            <person name="Brown C.T."/>
            <person name="Hug L.A."/>
            <person name="Sharon I."/>
            <person name="Castelle C.J."/>
            <person name="Probst A.J."/>
            <person name="Thomas B.C."/>
            <person name="Singh A."/>
            <person name="Wilkins M.J."/>
            <person name="Karaoz U."/>
            <person name="Brodie E.L."/>
            <person name="Williams K.H."/>
            <person name="Hubbard S.S."/>
            <person name="Banfield J.F."/>
        </authorList>
    </citation>
    <scope>NUCLEOTIDE SEQUENCE [LARGE SCALE GENOMIC DNA]</scope>
</reference>
<keyword evidence="1" id="KW-0573">Peptidoglycan synthesis</keyword>
<dbReference type="InterPro" id="IPR013564">
    <property type="entry name" value="MurT_C"/>
</dbReference>
<dbReference type="InterPro" id="IPR013221">
    <property type="entry name" value="Mur_ligase_cen"/>
</dbReference>
<keyword evidence="1" id="KW-0479">Metal-binding</keyword>
<gene>
    <name evidence="1" type="primary">murT</name>
    <name evidence="4" type="ORF">A3D03_04540</name>
</gene>
<feature type="domain" description="Mur ligase central" evidence="2">
    <location>
        <begin position="54"/>
        <end position="272"/>
    </location>
</feature>
<dbReference type="EC" id="6.3.5.13" evidence="1"/>
<keyword evidence="1" id="KW-0547">Nucleotide-binding</keyword>
<feature type="binding site" evidence="1">
    <location>
        <position position="218"/>
    </location>
    <ligand>
        <name>Zn(2+)</name>
        <dbReference type="ChEBI" id="CHEBI:29105"/>
    </ligand>
</feature>
<dbReference type="UniPathway" id="UPA00219"/>
<protein>
    <recommendedName>
        <fullName evidence="1">Lipid II isoglutaminyl synthase (glutamine-hydrolyzing) subunit MurT</fullName>
        <ecNumber evidence="1">6.3.5.13</ecNumber>
    </recommendedName>
</protein>
<dbReference type="InterPro" id="IPR036565">
    <property type="entry name" value="Mur-like_cat_sf"/>
</dbReference>
<dbReference type="GO" id="GO:0005524">
    <property type="term" value="F:ATP binding"/>
    <property type="evidence" value="ECO:0007669"/>
    <property type="project" value="UniProtKB-UniRule"/>
</dbReference>
<dbReference type="EMBL" id="MFJN01000019">
    <property type="protein sequence ID" value="OGG21637.1"/>
    <property type="molecule type" value="Genomic_DNA"/>
</dbReference>
<dbReference type="PANTHER" id="PTHR23135">
    <property type="entry name" value="MUR LIGASE FAMILY MEMBER"/>
    <property type="match status" value="1"/>
</dbReference>
<dbReference type="InterPro" id="IPR043703">
    <property type="entry name" value="Lipid_II_synth_MurT"/>
</dbReference>
<feature type="domain" description="Lipid II isoglutaminyl synthase (glutamine-hydrolyzing) subunit MurT C-terminal" evidence="3">
    <location>
        <begin position="310"/>
        <end position="432"/>
    </location>
</feature>
<feature type="binding site" evidence="1">
    <location>
        <position position="237"/>
    </location>
    <ligand>
        <name>Zn(2+)</name>
        <dbReference type="ChEBI" id="CHEBI:29105"/>
    </ligand>
</feature>
<name>A0A1F6ABE4_9BACT</name>
<dbReference type="GO" id="GO:0008270">
    <property type="term" value="F:zinc ion binding"/>
    <property type="evidence" value="ECO:0007669"/>
    <property type="project" value="UniProtKB-UniRule"/>
</dbReference>
<comment type="catalytic activity">
    <reaction evidence="1">
        <text>beta-D-GlcNAc-(1-&gt;4)-Mur2Ac(oyl-L-Ala-gamma-D-O-P-Glu-L-Lys-D-Ala-D-Ala)-di-trans,octa-cis-undecaprenyl diphosphate + NH4(+) = beta-D-GlcNAc-(1-&gt;4)-Mur2Ac(oyl-L-Ala-D-isoglutaminyl-L-Lys-D-Ala-D-Ala)-di-trans,octa-cis-undecaprenyl diphosphate + phosphate + H(+)</text>
        <dbReference type="Rhea" id="RHEA:57932"/>
        <dbReference type="ChEBI" id="CHEBI:15378"/>
        <dbReference type="ChEBI" id="CHEBI:28938"/>
        <dbReference type="ChEBI" id="CHEBI:43474"/>
        <dbReference type="ChEBI" id="CHEBI:62233"/>
        <dbReference type="ChEBI" id="CHEBI:143132"/>
    </reaction>
</comment>
<dbReference type="GO" id="GO:0140282">
    <property type="term" value="F:carbon-nitrogen ligase activity on lipid II"/>
    <property type="evidence" value="ECO:0007669"/>
    <property type="project" value="UniProtKB-UniRule"/>
</dbReference>
<dbReference type="AlphaFoldDB" id="A0A1F6ABE4"/>
<comment type="similarity">
    <text evidence="1">Belongs to the MurCDEF family. MurT subfamily.</text>
</comment>
<evidence type="ECO:0000259" key="3">
    <source>
        <dbReference type="Pfam" id="PF08353"/>
    </source>
</evidence>
<feature type="binding site" evidence="1">
    <location>
        <position position="215"/>
    </location>
    <ligand>
        <name>Zn(2+)</name>
        <dbReference type="ChEBI" id="CHEBI:29105"/>
    </ligand>
</feature>
<dbReference type="Proteomes" id="UP000177092">
    <property type="component" value="Unassembled WGS sequence"/>
</dbReference>
<accession>A0A1F6ABE4</accession>
<keyword evidence="1" id="KW-0067">ATP-binding</keyword>
<organism evidence="4 5">
    <name type="scientific">Candidatus Gottesmanbacteria bacterium RIFCSPHIGHO2_02_FULL_40_13</name>
    <dbReference type="NCBI Taxonomy" id="1798384"/>
    <lineage>
        <taxon>Bacteria</taxon>
        <taxon>Candidatus Gottesmaniibacteriota</taxon>
    </lineage>
</organism>
<dbReference type="GO" id="GO:0009252">
    <property type="term" value="P:peptidoglycan biosynthetic process"/>
    <property type="evidence" value="ECO:0007669"/>
    <property type="project" value="UniProtKB-UniRule"/>
</dbReference>
<keyword evidence="1" id="KW-0862">Zinc</keyword>
<proteinExistence type="inferred from homology"/>
<keyword evidence="1" id="KW-0133">Cell shape</keyword>
<evidence type="ECO:0000313" key="4">
    <source>
        <dbReference type="EMBL" id="OGG21637.1"/>
    </source>
</evidence>
<dbReference type="PANTHER" id="PTHR23135:SF7">
    <property type="entry name" value="LIPID II ISOGLUTAMINYL SYNTHASE (GLUTAMINE-HYDROLYZING) SUBUNIT MURT"/>
    <property type="match status" value="1"/>
</dbReference>
<comment type="pathway">
    <text evidence="1">Cell wall biogenesis; peptidoglycan biosynthesis.</text>
</comment>
<evidence type="ECO:0000259" key="2">
    <source>
        <dbReference type="Pfam" id="PF08245"/>
    </source>
</evidence>
<dbReference type="SUPFAM" id="SSF53623">
    <property type="entry name" value="MurD-like peptide ligases, catalytic domain"/>
    <property type="match status" value="1"/>
</dbReference>